<evidence type="ECO:0000256" key="4">
    <source>
        <dbReference type="ARBA" id="ARBA00022475"/>
    </source>
</evidence>
<dbReference type="PRINTS" id="PR00344">
    <property type="entry name" value="BCTRLSENSOR"/>
</dbReference>
<keyword evidence="6" id="KW-0808">Transferase</keyword>
<keyword evidence="4" id="KW-1003">Cell membrane</keyword>
<dbReference type="InterPro" id="IPR005467">
    <property type="entry name" value="His_kinase_dom"/>
</dbReference>
<reference evidence="16" key="2">
    <citation type="submission" date="2020-09" db="EMBL/GenBank/DDBJ databases">
        <authorList>
            <person name="Sun Q."/>
            <person name="Ohkuma M."/>
        </authorList>
    </citation>
    <scope>NUCLEOTIDE SEQUENCE</scope>
    <source>
        <strain evidence="16">JCM 15325</strain>
    </source>
</reference>
<keyword evidence="17" id="KW-1185">Reference proteome</keyword>
<keyword evidence="5" id="KW-0597">Phosphoprotein</keyword>
<comment type="catalytic activity">
    <reaction evidence="1">
        <text>ATP + protein L-histidine = ADP + protein N-phospho-L-histidine.</text>
        <dbReference type="EC" id="2.7.13.3"/>
    </reaction>
</comment>
<feature type="transmembrane region" description="Helical" evidence="14">
    <location>
        <begin position="7"/>
        <end position="30"/>
    </location>
</feature>
<dbReference type="InterPro" id="IPR036097">
    <property type="entry name" value="HisK_dim/P_sf"/>
</dbReference>
<dbReference type="InterPro" id="IPR003594">
    <property type="entry name" value="HATPase_dom"/>
</dbReference>
<dbReference type="EMBL" id="BMOK01000006">
    <property type="protein sequence ID" value="GGL53966.1"/>
    <property type="molecule type" value="Genomic_DNA"/>
</dbReference>
<protein>
    <recommendedName>
        <fullName evidence="3">histidine kinase</fullName>
        <ecNumber evidence="3">2.7.13.3</ecNumber>
    </recommendedName>
</protein>
<dbReference type="InterPro" id="IPR004358">
    <property type="entry name" value="Sig_transdc_His_kin-like_C"/>
</dbReference>
<dbReference type="GO" id="GO:0004721">
    <property type="term" value="F:phosphoprotein phosphatase activity"/>
    <property type="evidence" value="ECO:0007669"/>
    <property type="project" value="TreeGrafter"/>
</dbReference>
<feature type="domain" description="Histidine kinase" evidence="15">
    <location>
        <begin position="241"/>
        <end position="453"/>
    </location>
</feature>
<gene>
    <name evidence="16" type="ORF">GCM10007968_17470</name>
</gene>
<reference evidence="16" key="1">
    <citation type="journal article" date="2014" name="Int. J. Syst. Evol. Microbiol.">
        <title>Complete genome sequence of Corynebacterium casei LMG S-19264T (=DSM 44701T), isolated from a smear-ripened cheese.</title>
        <authorList>
            <consortium name="US DOE Joint Genome Institute (JGI-PGF)"/>
            <person name="Walter F."/>
            <person name="Albersmeier A."/>
            <person name="Kalinowski J."/>
            <person name="Ruckert C."/>
        </authorList>
    </citation>
    <scope>NUCLEOTIDE SEQUENCE</scope>
    <source>
        <strain evidence="16">JCM 15325</strain>
    </source>
</reference>
<keyword evidence="8" id="KW-0547">Nucleotide-binding</keyword>
<dbReference type="FunFam" id="3.30.565.10:FF:000006">
    <property type="entry name" value="Sensor histidine kinase WalK"/>
    <property type="match status" value="1"/>
</dbReference>
<evidence type="ECO:0000256" key="7">
    <source>
        <dbReference type="ARBA" id="ARBA00022692"/>
    </source>
</evidence>
<dbReference type="GO" id="GO:0000155">
    <property type="term" value="F:phosphorelay sensor kinase activity"/>
    <property type="evidence" value="ECO:0007669"/>
    <property type="project" value="InterPro"/>
</dbReference>
<comment type="subcellular location">
    <subcellularLocation>
        <location evidence="2">Cell membrane</location>
        <topology evidence="2">Multi-pass membrane protein</topology>
    </subcellularLocation>
</comment>
<dbReference type="RefSeq" id="WP_188802712.1">
    <property type="nucleotide sequence ID" value="NZ_BMOK01000006.1"/>
</dbReference>
<dbReference type="PANTHER" id="PTHR45453:SF2">
    <property type="entry name" value="HISTIDINE KINASE"/>
    <property type="match status" value="1"/>
</dbReference>
<dbReference type="AlphaFoldDB" id="A0A917S2X1"/>
<organism evidence="16 17">
    <name type="scientific">Sporolactobacillus putidus</name>
    <dbReference type="NCBI Taxonomy" id="492735"/>
    <lineage>
        <taxon>Bacteria</taxon>
        <taxon>Bacillati</taxon>
        <taxon>Bacillota</taxon>
        <taxon>Bacilli</taxon>
        <taxon>Bacillales</taxon>
        <taxon>Sporolactobacillaceae</taxon>
        <taxon>Sporolactobacillus</taxon>
    </lineage>
</organism>
<accession>A0A917S2X1</accession>
<feature type="transmembrane region" description="Helical" evidence="14">
    <location>
        <begin position="158"/>
        <end position="180"/>
    </location>
</feature>
<proteinExistence type="predicted"/>
<dbReference type="InterPro" id="IPR036890">
    <property type="entry name" value="HATPase_C_sf"/>
</dbReference>
<evidence type="ECO:0000256" key="12">
    <source>
        <dbReference type="ARBA" id="ARBA00023012"/>
    </source>
</evidence>
<dbReference type="Pfam" id="PF02518">
    <property type="entry name" value="HATPase_c"/>
    <property type="match status" value="1"/>
</dbReference>
<dbReference type="Proteomes" id="UP000654670">
    <property type="component" value="Unassembled WGS sequence"/>
</dbReference>
<keyword evidence="13 14" id="KW-0472">Membrane</keyword>
<evidence type="ECO:0000256" key="8">
    <source>
        <dbReference type="ARBA" id="ARBA00022741"/>
    </source>
</evidence>
<evidence type="ECO:0000256" key="11">
    <source>
        <dbReference type="ARBA" id="ARBA00022989"/>
    </source>
</evidence>
<keyword evidence="7 14" id="KW-0812">Transmembrane</keyword>
<evidence type="ECO:0000256" key="3">
    <source>
        <dbReference type="ARBA" id="ARBA00012438"/>
    </source>
</evidence>
<evidence type="ECO:0000256" key="10">
    <source>
        <dbReference type="ARBA" id="ARBA00022840"/>
    </source>
</evidence>
<name>A0A917S2X1_9BACL</name>
<evidence type="ECO:0000256" key="14">
    <source>
        <dbReference type="SAM" id="Phobius"/>
    </source>
</evidence>
<evidence type="ECO:0000256" key="13">
    <source>
        <dbReference type="ARBA" id="ARBA00023136"/>
    </source>
</evidence>
<evidence type="ECO:0000259" key="15">
    <source>
        <dbReference type="PROSITE" id="PS50109"/>
    </source>
</evidence>
<dbReference type="Gene3D" id="3.30.565.10">
    <property type="entry name" value="Histidine kinase-like ATPase, C-terminal domain"/>
    <property type="match status" value="1"/>
</dbReference>
<evidence type="ECO:0000256" key="5">
    <source>
        <dbReference type="ARBA" id="ARBA00022553"/>
    </source>
</evidence>
<evidence type="ECO:0000256" key="1">
    <source>
        <dbReference type="ARBA" id="ARBA00000085"/>
    </source>
</evidence>
<dbReference type="Gene3D" id="1.10.287.130">
    <property type="match status" value="1"/>
</dbReference>
<comment type="caution">
    <text evidence="16">The sequence shown here is derived from an EMBL/GenBank/DDBJ whole genome shotgun (WGS) entry which is preliminary data.</text>
</comment>
<evidence type="ECO:0000313" key="17">
    <source>
        <dbReference type="Proteomes" id="UP000654670"/>
    </source>
</evidence>
<dbReference type="SMART" id="SM00387">
    <property type="entry name" value="HATPase_c"/>
    <property type="match status" value="1"/>
</dbReference>
<dbReference type="GO" id="GO:0016036">
    <property type="term" value="P:cellular response to phosphate starvation"/>
    <property type="evidence" value="ECO:0007669"/>
    <property type="project" value="TreeGrafter"/>
</dbReference>
<evidence type="ECO:0000256" key="9">
    <source>
        <dbReference type="ARBA" id="ARBA00022777"/>
    </source>
</evidence>
<dbReference type="SUPFAM" id="SSF47384">
    <property type="entry name" value="Homodimeric domain of signal transducing histidine kinase"/>
    <property type="match status" value="1"/>
</dbReference>
<dbReference type="SUPFAM" id="SSF55874">
    <property type="entry name" value="ATPase domain of HSP90 chaperone/DNA topoisomerase II/histidine kinase"/>
    <property type="match status" value="1"/>
</dbReference>
<evidence type="ECO:0000256" key="6">
    <source>
        <dbReference type="ARBA" id="ARBA00022679"/>
    </source>
</evidence>
<dbReference type="PANTHER" id="PTHR45453">
    <property type="entry name" value="PHOSPHATE REGULON SENSOR PROTEIN PHOR"/>
    <property type="match status" value="1"/>
</dbReference>
<keyword evidence="11 14" id="KW-1133">Transmembrane helix</keyword>
<keyword evidence="12" id="KW-0902">Two-component regulatory system</keyword>
<dbReference type="InterPro" id="IPR050351">
    <property type="entry name" value="BphY/WalK/GraS-like"/>
</dbReference>
<keyword evidence="9" id="KW-0418">Kinase</keyword>
<sequence length="453" mass="50932">MTIRRQWLIMLTLTAVLAIVVNTLIFSSLINRYFQTYTTGEYNKSLSQIKSFSKIALSQKNMTTRQIEAQLASYLNDPVTRITLYKADGSVIANVSNDMSSINNMMSGMMLHRAPGTFSQEVDRTELKESGISIGTVNVTHYSSIGDSLTSMMFRSALIRNSLVSFITVLALLLMIGLFVSRRLSRDLRSTSSMALNIDLGNQADIPLSKIREVRIIQQSLKELKSRLKLKQKGRKRLLDEMVHQTRTPLTILKTHLEGIQDGVIDMTPEEIKTCEMQIENISSIISNMSGLLDTERKVSPLRIEVFEFSHLLRRIIAGLKLQFDQKQVALSLMSHEKVMIKTDLYKLSQSIYNILTNAYKFTQPGSKVEVFFRADEKMLTIEIRDTGAGISPKEQKHLFEAYYKGSNAQEVPGEGLGLYVVKQNLVQIGGTIRVASASGKGSNFIIRIPMTI</sequence>
<dbReference type="GO" id="GO:0005524">
    <property type="term" value="F:ATP binding"/>
    <property type="evidence" value="ECO:0007669"/>
    <property type="project" value="UniProtKB-KW"/>
</dbReference>
<dbReference type="GO" id="GO:0005886">
    <property type="term" value="C:plasma membrane"/>
    <property type="evidence" value="ECO:0007669"/>
    <property type="project" value="UniProtKB-SubCell"/>
</dbReference>
<evidence type="ECO:0000256" key="2">
    <source>
        <dbReference type="ARBA" id="ARBA00004651"/>
    </source>
</evidence>
<dbReference type="EC" id="2.7.13.3" evidence="3"/>
<dbReference type="PROSITE" id="PS50109">
    <property type="entry name" value="HIS_KIN"/>
    <property type="match status" value="1"/>
</dbReference>
<keyword evidence="10" id="KW-0067">ATP-binding</keyword>
<evidence type="ECO:0000313" key="16">
    <source>
        <dbReference type="EMBL" id="GGL53966.1"/>
    </source>
</evidence>